<protein>
    <submittedName>
        <fullName evidence="2">Uncharacterized protein</fullName>
    </submittedName>
</protein>
<accession>A0A6A6V9R1</accession>
<dbReference type="PANTHER" id="PTHR13237:SF9">
    <property type="entry name" value="NEUROGUIDIN"/>
    <property type="match status" value="1"/>
</dbReference>
<dbReference type="OrthoDB" id="203440at2759"/>
<name>A0A6A6V9R1_9PLEO</name>
<evidence type="ECO:0000313" key="3">
    <source>
        <dbReference type="Proteomes" id="UP000799440"/>
    </source>
</evidence>
<feature type="compositionally biased region" description="Basic and acidic residues" evidence="1">
    <location>
        <begin position="170"/>
        <end position="184"/>
    </location>
</feature>
<gene>
    <name evidence="2" type="ORF">M011DRAFT_468126</name>
</gene>
<dbReference type="GO" id="GO:0000462">
    <property type="term" value="P:maturation of SSU-rRNA from tricistronic rRNA transcript (SSU-rRNA, 5.8S rRNA, LSU-rRNA)"/>
    <property type="evidence" value="ECO:0007669"/>
    <property type="project" value="TreeGrafter"/>
</dbReference>
<evidence type="ECO:0000313" key="2">
    <source>
        <dbReference type="EMBL" id="KAF2746833.1"/>
    </source>
</evidence>
<sequence>MAVDNSLESLLSSLTASVEAATQALPEESSLLPPKDGISLLDVKNDLLLSYLQNLVFLILLKLRSHSSADAHAHLQREVTEKLVELRIYLEKGVWPLENKLKYQIDKILRTTETAERKPVQKPAESLPTTKDLNADESGASDAESDVEEDEDLDAESFGPNRAAFVRPKAAAEEKTKESSKDGIYRPPRITPMAMPTTQGREEKAARQHNKSATLDEFVASELSTAPLAMPSIGSTIVAGGRRMKSDKERREEQERREYEEANFTRLPAASKKEKARQSRARDGGWGGEEWRGLGAGLDRIDRLTKKKGGSLGSLERSRKRPVEDGNRGSGVIGEAFEKRRKYRRV</sequence>
<proteinExistence type="predicted"/>
<dbReference type="Proteomes" id="UP000799440">
    <property type="component" value="Unassembled WGS sequence"/>
</dbReference>
<keyword evidence="3" id="KW-1185">Reference proteome</keyword>
<feature type="compositionally biased region" description="Basic and acidic residues" evidence="1">
    <location>
        <begin position="271"/>
        <end position="283"/>
    </location>
</feature>
<feature type="compositionally biased region" description="Basic and acidic residues" evidence="1">
    <location>
        <begin position="244"/>
        <end position="260"/>
    </location>
</feature>
<organism evidence="2 3">
    <name type="scientific">Sporormia fimetaria CBS 119925</name>
    <dbReference type="NCBI Taxonomy" id="1340428"/>
    <lineage>
        <taxon>Eukaryota</taxon>
        <taxon>Fungi</taxon>
        <taxon>Dikarya</taxon>
        <taxon>Ascomycota</taxon>
        <taxon>Pezizomycotina</taxon>
        <taxon>Dothideomycetes</taxon>
        <taxon>Pleosporomycetidae</taxon>
        <taxon>Pleosporales</taxon>
        <taxon>Sporormiaceae</taxon>
        <taxon>Sporormia</taxon>
    </lineage>
</organism>
<dbReference type="EMBL" id="MU006575">
    <property type="protein sequence ID" value="KAF2746833.1"/>
    <property type="molecule type" value="Genomic_DNA"/>
</dbReference>
<dbReference type="Pfam" id="PF04000">
    <property type="entry name" value="Sas10_Utp3"/>
    <property type="match status" value="1"/>
</dbReference>
<dbReference type="GO" id="GO:0032040">
    <property type="term" value="C:small-subunit processome"/>
    <property type="evidence" value="ECO:0007669"/>
    <property type="project" value="TreeGrafter"/>
</dbReference>
<reference evidence="2" key="1">
    <citation type="journal article" date="2020" name="Stud. Mycol.">
        <title>101 Dothideomycetes genomes: a test case for predicting lifestyles and emergence of pathogens.</title>
        <authorList>
            <person name="Haridas S."/>
            <person name="Albert R."/>
            <person name="Binder M."/>
            <person name="Bloem J."/>
            <person name="Labutti K."/>
            <person name="Salamov A."/>
            <person name="Andreopoulos B."/>
            <person name="Baker S."/>
            <person name="Barry K."/>
            <person name="Bills G."/>
            <person name="Bluhm B."/>
            <person name="Cannon C."/>
            <person name="Castanera R."/>
            <person name="Culley D."/>
            <person name="Daum C."/>
            <person name="Ezra D."/>
            <person name="Gonzalez J."/>
            <person name="Henrissat B."/>
            <person name="Kuo A."/>
            <person name="Liang C."/>
            <person name="Lipzen A."/>
            <person name="Lutzoni F."/>
            <person name="Magnuson J."/>
            <person name="Mondo S."/>
            <person name="Nolan M."/>
            <person name="Ohm R."/>
            <person name="Pangilinan J."/>
            <person name="Park H.-J."/>
            <person name="Ramirez L."/>
            <person name="Alfaro M."/>
            <person name="Sun H."/>
            <person name="Tritt A."/>
            <person name="Yoshinaga Y."/>
            <person name="Zwiers L.-H."/>
            <person name="Turgeon B."/>
            <person name="Goodwin S."/>
            <person name="Spatafora J."/>
            <person name="Crous P."/>
            <person name="Grigoriev I."/>
        </authorList>
    </citation>
    <scope>NUCLEOTIDE SEQUENCE</scope>
    <source>
        <strain evidence="2">CBS 119925</strain>
    </source>
</reference>
<dbReference type="PANTHER" id="PTHR13237">
    <property type="entry name" value="SOMETHING ABOUT SILENCING PROTEIN 10-RELATED"/>
    <property type="match status" value="1"/>
</dbReference>
<dbReference type="AlphaFoldDB" id="A0A6A6V9R1"/>
<feature type="region of interest" description="Disordered" evidence="1">
    <location>
        <begin position="115"/>
        <end position="346"/>
    </location>
</feature>
<evidence type="ECO:0000256" key="1">
    <source>
        <dbReference type="SAM" id="MobiDB-lite"/>
    </source>
</evidence>
<feature type="compositionally biased region" description="Acidic residues" evidence="1">
    <location>
        <begin position="143"/>
        <end position="155"/>
    </location>
</feature>
<dbReference type="InterPro" id="IPR007146">
    <property type="entry name" value="Sas10/Utp3/C1D"/>
</dbReference>